<gene>
    <name evidence="1" type="ORF">BDN72DRAFT_960196</name>
</gene>
<protein>
    <submittedName>
        <fullName evidence="1">Cysteine proteinase</fullName>
    </submittedName>
</protein>
<sequence>MRIPDELRDWCIHILQSNLFQQIAPIFILFLVPFIFLTAANRVKQSTRLNYYIPMVLDGVSSILPWNWGSGGSSGSSGRSSHHGKGKGRKHIRSRAEQQAMNGRHDSDSGKESEDDGYYPGLVNISGTYCFLNSTLQALSSLSYLKPHIDAIHDKAVALDVPSPVTDALQNVLRDLNTPRSSYTSLRPLEMIDALSRTGGRTSSLIVSREHQDAQELFQLLSECVKNELTAVEKEGYRDRGLVGLAEPSEESREIGKSVFDGLTANRRSCTVCGYTEAVMHFPFDNWPLAVPSASSIRLESCLEEYTRLEYLRDCICRKCSLLATNRRLEADYKALEEATRPEANPTNSKKRRLAMVRKLKSRVEAALQETRIEDDLKDVRLEKVYSLLSTKQAMIARPPSVLALHINRSLHYGLYASRNPIRVYFPEVLDLTPFTTSGNLSTSPTAAISTPPSVLPRSTTPTPSTYTHQRIIYRLSSIVCHFGQHSFGHYICYRRKPKKGRPWHPPRLVDPLSLKSEEDDEDIGHRPKYIWEDEEPNRPGTGWLRISDDAVRECGIESVLQETSSVFMLYYERVIHSRPGIYPDRISPRGSEETLKPELKTLDLNGSVGSLVSEVGVGVKSEEKPAIHLNGNGYAVPNNGFLHGLGSVALEGEASSSTMTMSTSGLGSLSGSSQGLGPRILQRTTAGQWRRVVSSSTPNGSPASSTVVVKQEPESEPSVHSLVNGHCQPPPPPQVNGHATTTANGNGHGHANGHGKVKEEETTPSIPPPSSSPPKSSKSKSPPKSPSEHTSASNSASASSQLPPKQPLSHRVSATKLQVNGTAS</sequence>
<proteinExistence type="predicted"/>
<name>A0ACD3AT43_9AGAR</name>
<keyword evidence="2" id="KW-1185">Reference proteome</keyword>
<evidence type="ECO:0000313" key="1">
    <source>
        <dbReference type="EMBL" id="TFK68489.1"/>
    </source>
</evidence>
<dbReference type="Proteomes" id="UP000308600">
    <property type="component" value="Unassembled WGS sequence"/>
</dbReference>
<evidence type="ECO:0000313" key="2">
    <source>
        <dbReference type="Proteomes" id="UP000308600"/>
    </source>
</evidence>
<dbReference type="EMBL" id="ML208350">
    <property type="protein sequence ID" value="TFK68489.1"/>
    <property type="molecule type" value="Genomic_DNA"/>
</dbReference>
<reference evidence="1 2" key="1">
    <citation type="journal article" date="2019" name="Nat. Ecol. Evol.">
        <title>Megaphylogeny resolves global patterns of mushroom evolution.</title>
        <authorList>
            <person name="Varga T."/>
            <person name="Krizsan K."/>
            <person name="Foldi C."/>
            <person name="Dima B."/>
            <person name="Sanchez-Garcia M."/>
            <person name="Sanchez-Ramirez S."/>
            <person name="Szollosi G.J."/>
            <person name="Szarkandi J.G."/>
            <person name="Papp V."/>
            <person name="Albert L."/>
            <person name="Andreopoulos W."/>
            <person name="Angelini C."/>
            <person name="Antonin V."/>
            <person name="Barry K.W."/>
            <person name="Bougher N.L."/>
            <person name="Buchanan P."/>
            <person name="Buyck B."/>
            <person name="Bense V."/>
            <person name="Catcheside P."/>
            <person name="Chovatia M."/>
            <person name="Cooper J."/>
            <person name="Damon W."/>
            <person name="Desjardin D."/>
            <person name="Finy P."/>
            <person name="Geml J."/>
            <person name="Haridas S."/>
            <person name="Hughes K."/>
            <person name="Justo A."/>
            <person name="Karasinski D."/>
            <person name="Kautmanova I."/>
            <person name="Kiss B."/>
            <person name="Kocsube S."/>
            <person name="Kotiranta H."/>
            <person name="LaButti K.M."/>
            <person name="Lechner B.E."/>
            <person name="Liimatainen K."/>
            <person name="Lipzen A."/>
            <person name="Lukacs Z."/>
            <person name="Mihaltcheva S."/>
            <person name="Morgado L.N."/>
            <person name="Niskanen T."/>
            <person name="Noordeloos M.E."/>
            <person name="Ohm R.A."/>
            <person name="Ortiz-Santana B."/>
            <person name="Ovrebo C."/>
            <person name="Racz N."/>
            <person name="Riley R."/>
            <person name="Savchenko A."/>
            <person name="Shiryaev A."/>
            <person name="Soop K."/>
            <person name="Spirin V."/>
            <person name="Szebenyi C."/>
            <person name="Tomsovsky M."/>
            <person name="Tulloss R.E."/>
            <person name="Uehling J."/>
            <person name="Grigoriev I.V."/>
            <person name="Vagvolgyi C."/>
            <person name="Papp T."/>
            <person name="Martin F.M."/>
            <person name="Miettinen O."/>
            <person name="Hibbett D.S."/>
            <person name="Nagy L.G."/>
        </authorList>
    </citation>
    <scope>NUCLEOTIDE SEQUENCE [LARGE SCALE GENOMIC DNA]</scope>
    <source>
        <strain evidence="1 2">NL-1719</strain>
    </source>
</reference>
<organism evidence="1 2">
    <name type="scientific">Pluteus cervinus</name>
    <dbReference type="NCBI Taxonomy" id="181527"/>
    <lineage>
        <taxon>Eukaryota</taxon>
        <taxon>Fungi</taxon>
        <taxon>Dikarya</taxon>
        <taxon>Basidiomycota</taxon>
        <taxon>Agaricomycotina</taxon>
        <taxon>Agaricomycetes</taxon>
        <taxon>Agaricomycetidae</taxon>
        <taxon>Agaricales</taxon>
        <taxon>Pluteineae</taxon>
        <taxon>Pluteaceae</taxon>
        <taxon>Pluteus</taxon>
    </lineage>
</organism>
<accession>A0ACD3AT43</accession>